<dbReference type="Pfam" id="PF12680">
    <property type="entry name" value="SnoaL_2"/>
    <property type="match status" value="1"/>
</dbReference>
<evidence type="ECO:0000259" key="1">
    <source>
        <dbReference type="Pfam" id="PF12680"/>
    </source>
</evidence>
<evidence type="ECO:0000313" key="3">
    <source>
        <dbReference type="Proteomes" id="UP000255467"/>
    </source>
</evidence>
<organism evidence="2 3">
    <name type="scientific">Nocardia otitidiscaviarum</name>
    <dbReference type="NCBI Taxonomy" id="1823"/>
    <lineage>
        <taxon>Bacteria</taxon>
        <taxon>Bacillati</taxon>
        <taxon>Actinomycetota</taxon>
        <taxon>Actinomycetes</taxon>
        <taxon>Mycobacteriales</taxon>
        <taxon>Nocardiaceae</taxon>
        <taxon>Nocardia</taxon>
    </lineage>
</organism>
<evidence type="ECO:0000313" key="2">
    <source>
        <dbReference type="EMBL" id="SUD48553.1"/>
    </source>
</evidence>
<gene>
    <name evidence="2" type="ORF">NCTC1934_05889</name>
</gene>
<reference evidence="2 3" key="1">
    <citation type="submission" date="2018-06" db="EMBL/GenBank/DDBJ databases">
        <authorList>
            <consortium name="Pathogen Informatics"/>
            <person name="Doyle S."/>
        </authorList>
    </citation>
    <scope>NUCLEOTIDE SEQUENCE [LARGE SCALE GENOMIC DNA]</scope>
    <source>
        <strain evidence="2 3">NCTC1934</strain>
    </source>
</reference>
<feature type="domain" description="SnoaL-like" evidence="1">
    <location>
        <begin position="12"/>
        <end position="105"/>
    </location>
</feature>
<dbReference type="GO" id="GO:0016853">
    <property type="term" value="F:isomerase activity"/>
    <property type="evidence" value="ECO:0007669"/>
    <property type="project" value="UniProtKB-KW"/>
</dbReference>
<dbReference type="SUPFAM" id="SSF54427">
    <property type="entry name" value="NTF2-like"/>
    <property type="match status" value="1"/>
</dbReference>
<dbReference type="Proteomes" id="UP000255467">
    <property type="component" value="Unassembled WGS sequence"/>
</dbReference>
<dbReference type="InterPro" id="IPR037401">
    <property type="entry name" value="SnoaL-like"/>
</dbReference>
<name>A0A379JKM0_9NOCA</name>
<dbReference type="EMBL" id="UGRY01000005">
    <property type="protein sequence ID" value="SUD48553.1"/>
    <property type="molecule type" value="Genomic_DNA"/>
</dbReference>
<dbReference type="InterPro" id="IPR032710">
    <property type="entry name" value="NTF2-like_dom_sf"/>
</dbReference>
<proteinExistence type="predicted"/>
<protein>
    <submittedName>
        <fullName evidence="2">Ketosteroid isomerase-related protein</fullName>
    </submittedName>
</protein>
<dbReference type="Gene3D" id="3.10.450.50">
    <property type="match status" value="1"/>
</dbReference>
<dbReference type="STRING" id="1406858.GCA_000710895_04555"/>
<dbReference type="AlphaFoldDB" id="A0A379JKM0"/>
<dbReference type="OrthoDB" id="3257148at2"/>
<dbReference type="RefSeq" id="WP_039814368.1">
    <property type="nucleotide sequence ID" value="NZ_UGRY01000005.1"/>
</dbReference>
<keyword evidence="3" id="KW-1185">Reference proteome</keyword>
<sequence length="125" mass="13444">MNQHTSPALDLARAYFDAWTGHDMDKAMTYIAADIVCDTPAGRIRGADAFRAFLEPFADTVTGVRPLAAFGDETTALIMYDTASVPVPSAPGAELIGVENGRITQSRFIFDRLPFYLAETAATPG</sequence>
<keyword evidence="2" id="KW-0413">Isomerase</keyword>
<accession>A0A379JKM0</accession>